<dbReference type="STRING" id="1003232.J9DBH2"/>
<reference evidence="8" key="2">
    <citation type="submission" date="2015-07" db="EMBL/GenBank/DDBJ databases">
        <title>Contrasting host-pathogen interactions and genome evolution in two generalist and specialist microsporidian pathogens of mosquitoes.</title>
        <authorList>
            <consortium name="The Broad Institute Genomics Platform"/>
            <consortium name="The Broad Institute Genome Sequencing Center for Infectious Disease"/>
            <person name="Cuomo C.A."/>
            <person name="Sanscrainte N.D."/>
            <person name="Goldberg J.M."/>
            <person name="Heiman D."/>
            <person name="Young S."/>
            <person name="Zeng Q."/>
            <person name="Becnel J.J."/>
            <person name="Birren B.W."/>
        </authorList>
    </citation>
    <scope>NUCLEOTIDE SEQUENCE [LARGE SCALE GENOMIC DNA]</scope>
    <source>
        <strain evidence="8">USNM 41457</strain>
    </source>
</reference>
<accession>J9DBH2</accession>
<dbReference type="Proteomes" id="UP000003163">
    <property type="component" value="Unassembled WGS sequence"/>
</dbReference>
<dbReference type="OrthoDB" id="6159439at2759"/>
<dbReference type="GO" id="GO:0005634">
    <property type="term" value="C:nucleus"/>
    <property type="evidence" value="ECO:0007669"/>
    <property type="project" value="UniProtKB-SubCell"/>
</dbReference>
<dbReference type="InterPro" id="IPR009057">
    <property type="entry name" value="Homeodomain-like_sf"/>
</dbReference>
<evidence type="ECO:0000256" key="2">
    <source>
        <dbReference type="ARBA" id="ARBA00023155"/>
    </source>
</evidence>
<dbReference type="Pfam" id="PF00046">
    <property type="entry name" value="Homeodomain"/>
    <property type="match status" value="1"/>
</dbReference>
<sequence length="197" mass="23748">MYEEVRDERGKKKRVRLSSEKTLFLQQFFDQKPRPTTIEKRELAKKLQLNFRSVQVWFQNRRAKCKKDLIERSSNHPYPQINRSLATNNSLFTRRDTLMHRPFIESYPTVGSIYNYPQNTSIPFYNNLNPQNNDNSGLINFYDNDAYKPRKMFKFHDCSDNPSFIKKQDNTKDHVYNNSIYQNFKNQNHHDDNYFAD</sequence>
<evidence type="ECO:0000256" key="1">
    <source>
        <dbReference type="ARBA" id="ARBA00023125"/>
    </source>
</evidence>
<evidence type="ECO:0000256" key="5">
    <source>
        <dbReference type="RuleBase" id="RU000682"/>
    </source>
</evidence>
<evidence type="ECO:0000313" key="7">
    <source>
        <dbReference type="EMBL" id="EJW05066.1"/>
    </source>
</evidence>
<dbReference type="Gene3D" id="1.10.10.60">
    <property type="entry name" value="Homeodomain-like"/>
    <property type="match status" value="1"/>
</dbReference>
<dbReference type="VEuPathDB" id="MicrosporidiaDB:EDEG_00847"/>
<dbReference type="HOGENOM" id="CLU_1384147_0_0_1"/>
<reference evidence="7 8" key="1">
    <citation type="submission" date="2011-08" db="EMBL/GenBank/DDBJ databases">
        <authorList>
            <person name="Liu Z.J."/>
            <person name="Shi F.L."/>
            <person name="Lu J.Q."/>
            <person name="Li M."/>
            <person name="Wang Z.L."/>
        </authorList>
    </citation>
    <scope>NUCLEOTIDE SEQUENCE [LARGE SCALE GENOMIC DNA]</scope>
    <source>
        <strain evidence="7 8">USNM 41457</strain>
    </source>
</reference>
<comment type="caution">
    <text evidence="7">The sequence shown here is derived from an EMBL/GenBank/DDBJ whole genome shotgun (WGS) entry which is preliminary data.</text>
</comment>
<feature type="domain" description="Homeobox" evidence="6">
    <location>
        <begin position="8"/>
        <end position="68"/>
    </location>
</feature>
<evidence type="ECO:0000313" key="8">
    <source>
        <dbReference type="Proteomes" id="UP000003163"/>
    </source>
</evidence>
<name>J9DBH2_EDHAE</name>
<keyword evidence="3 4" id="KW-0539">Nucleus</keyword>
<feature type="DNA-binding region" description="Homeobox" evidence="4">
    <location>
        <begin position="10"/>
        <end position="69"/>
    </location>
</feature>
<dbReference type="GO" id="GO:0003677">
    <property type="term" value="F:DNA binding"/>
    <property type="evidence" value="ECO:0007669"/>
    <property type="project" value="UniProtKB-UniRule"/>
</dbReference>
<gene>
    <name evidence="7" type="ORF">EDEG_00847</name>
</gene>
<comment type="subcellular location">
    <subcellularLocation>
        <location evidence="4 5">Nucleus</location>
    </subcellularLocation>
</comment>
<dbReference type="PROSITE" id="PS00027">
    <property type="entry name" value="HOMEOBOX_1"/>
    <property type="match status" value="1"/>
</dbReference>
<dbReference type="SMART" id="SM00389">
    <property type="entry name" value="HOX"/>
    <property type="match status" value="1"/>
</dbReference>
<dbReference type="PANTHER" id="PTHR24327">
    <property type="entry name" value="HOMEOBOX PROTEIN"/>
    <property type="match status" value="1"/>
</dbReference>
<protein>
    <recommendedName>
        <fullName evidence="6">Homeobox domain-containing protein</fullName>
    </recommendedName>
</protein>
<dbReference type="GO" id="GO:0000981">
    <property type="term" value="F:DNA-binding transcription factor activity, RNA polymerase II-specific"/>
    <property type="evidence" value="ECO:0007669"/>
    <property type="project" value="InterPro"/>
</dbReference>
<dbReference type="InterPro" id="IPR001356">
    <property type="entry name" value="HD"/>
</dbReference>
<dbReference type="AlphaFoldDB" id="J9DBH2"/>
<dbReference type="CDD" id="cd00086">
    <property type="entry name" value="homeodomain"/>
    <property type="match status" value="1"/>
</dbReference>
<evidence type="ECO:0000256" key="4">
    <source>
        <dbReference type="PROSITE-ProRule" id="PRU00108"/>
    </source>
</evidence>
<keyword evidence="8" id="KW-1185">Reference proteome</keyword>
<organism evidence="7 8">
    <name type="scientific">Edhazardia aedis (strain USNM 41457)</name>
    <name type="common">Microsporidian parasite</name>
    <dbReference type="NCBI Taxonomy" id="1003232"/>
    <lineage>
        <taxon>Eukaryota</taxon>
        <taxon>Fungi</taxon>
        <taxon>Fungi incertae sedis</taxon>
        <taxon>Microsporidia</taxon>
        <taxon>Edhazardia</taxon>
    </lineage>
</organism>
<keyword evidence="2 4" id="KW-0371">Homeobox</keyword>
<keyword evidence="1 4" id="KW-0238">DNA-binding</keyword>
<dbReference type="InterPro" id="IPR017970">
    <property type="entry name" value="Homeobox_CS"/>
</dbReference>
<dbReference type="InterPro" id="IPR050460">
    <property type="entry name" value="Distal-less_Homeobox_TF"/>
</dbReference>
<dbReference type="EMBL" id="AFBI03000010">
    <property type="protein sequence ID" value="EJW05066.1"/>
    <property type="molecule type" value="Genomic_DNA"/>
</dbReference>
<evidence type="ECO:0000256" key="3">
    <source>
        <dbReference type="ARBA" id="ARBA00023242"/>
    </source>
</evidence>
<proteinExistence type="predicted"/>
<evidence type="ECO:0000259" key="6">
    <source>
        <dbReference type="PROSITE" id="PS50071"/>
    </source>
</evidence>
<dbReference type="InParanoid" id="J9DBH2"/>
<dbReference type="SUPFAM" id="SSF46689">
    <property type="entry name" value="Homeodomain-like"/>
    <property type="match status" value="1"/>
</dbReference>
<dbReference type="PROSITE" id="PS50071">
    <property type="entry name" value="HOMEOBOX_2"/>
    <property type="match status" value="1"/>
</dbReference>